<accession>A0A1T4MZI3</accession>
<feature type="transmembrane region" description="Helical" evidence="1">
    <location>
        <begin position="6"/>
        <end position="26"/>
    </location>
</feature>
<feature type="domain" description="Sporulation protein YpeB PepSY1 and PepSY2" evidence="2">
    <location>
        <begin position="182"/>
        <end position="362"/>
    </location>
</feature>
<name>A0A1T4MZI3_9FIRM</name>
<proteinExistence type="predicted"/>
<dbReference type="Pfam" id="PF14620">
    <property type="entry name" value="YPEB_PepSY1-2"/>
    <property type="match status" value="1"/>
</dbReference>
<evidence type="ECO:0000313" key="4">
    <source>
        <dbReference type="EMBL" id="SJZ72469.1"/>
    </source>
</evidence>
<dbReference type="RefSeq" id="WP_078768897.1">
    <property type="nucleotide sequence ID" value="NZ_FUWW01000017.1"/>
</dbReference>
<reference evidence="4 5" key="1">
    <citation type="submission" date="2017-02" db="EMBL/GenBank/DDBJ databases">
        <authorList>
            <person name="Peterson S.W."/>
        </authorList>
    </citation>
    <scope>NUCLEOTIDE SEQUENCE [LARGE SCALE GENOMIC DNA]</scope>
    <source>
        <strain evidence="4 5">ATCC 51222</strain>
    </source>
</reference>
<evidence type="ECO:0000313" key="5">
    <source>
        <dbReference type="Proteomes" id="UP000190657"/>
    </source>
</evidence>
<feature type="domain" description="Sporulation protein YpeB N-terminal" evidence="3">
    <location>
        <begin position="32"/>
        <end position="161"/>
    </location>
</feature>
<sequence>MTKRSYIRIVSYIGFMLIIIVASSVLSASNMKAYKTELEVSYQQSLAELSECLDKVNTDITKSLMSNSNGEIYDLSRDLYAQCSTAKNAMSRLPINQMELTNAYKFLSQCSDYAQYIGTKIDNGEQITHEEHDNLKALLRYAEKFNEQTKNMVATVNSGAMITDNEVKSTSKINVTPLANGFSTGAEIFEDFPTLLYDGPFSDQVLRKASRLVKSGEVKTQEECRQIFADALGIDIKNVSYETDDKSRIPCYTFKCGRYTGLVTKQGGYIKEILYSGRIQSSNITAENACNLAIKALEKLGYDNMTVCYYNVENNICTVNCAYQKDNTCYYSDLIKVAISMNDGNLIGIDAKTYLTNHIKREPKIAKLSTNQAKKKLSRYLEVKSSKMCVIPKESGKEVQCYEFTCKSNDTGEDTLVYINCDTGDEEDIMILLKSANGTLVK</sequence>
<evidence type="ECO:0000256" key="1">
    <source>
        <dbReference type="SAM" id="Phobius"/>
    </source>
</evidence>
<dbReference type="STRING" id="290054.SAMN02745114_01437"/>
<dbReference type="InterPro" id="IPR048402">
    <property type="entry name" value="YpeB_N"/>
</dbReference>
<dbReference type="Proteomes" id="UP000190657">
    <property type="component" value="Unassembled WGS sequence"/>
</dbReference>
<keyword evidence="1" id="KW-0472">Membrane</keyword>
<dbReference type="AlphaFoldDB" id="A0A1T4MZI3"/>
<gene>
    <name evidence="4" type="ORF">SAMN02745114_01437</name>
</gene>
<keyword evidence="1" id="KW-0812">Transmembrane</keyword>
<keyword evidence="5" id="KW-1185">Reference proteome</keyword>
<evidence type="ECO:0000259" key="2">
    <source>
        <dbReference type="Pfam" id="PF14620"/>
    </source>
</evidence>
<dbReference type="EMBL" id="FUWW01000017">
    <property type="protein sequence ID" value="SJZ72469.1"/>
    <property type="molecule type" value="Genomic_DNA"/>
</dbReference>
<dbReference type="GO" id="GO:0009847">
    <property type="term" value="P:spore germination"/>
    <property type="evidence" value="ECO:0007669"/>
    <property type="project" value="InterPro"/>
</dbReference>
<dbReference type="OrthoDB" id="2372097at2"/>
<protein>
    <submittedName>
        <fullName evidence="4">Germination protein YpeB</fullName>
    </submittedName>
</protein>
<keyword evidence="1" id="KW-1133">Transmembrane helix</keyword>
<dbReference type="Pfam" id="PF20769">
    <property type="entry name" value="YPEB_N"/>
    <property type="match status" value="1"/>
</dbReference>
<organism evidence="4 5">
    <name type="scientific">Eubacterium coprostanoligenes</name>
    <dbReference type="NCBI Taxonomy" id="290054"/>
    <lineage>
        <taxon>Bacteria</taxon>
        <taxon>Bacillati</taxon>
        <taxon>Bacillota</taxon>
        <taxon>Clostridia</taxon>
        <taxon>Eubacteriales</taxon>
        <taxon>Eubacteriaceae</taxon>
        <taxon>Eubacterium</taxon>
    </lineage>
</organism>
<dbReference type="InterPro" id="IPR014239">
    <property type="entry name" value="YpeB_PepSY1-2"/>
</dbReference>
<evidence type="ECO:0000259" key="3">
    <source>
        <dbReference type="Pfam" id="PF20769"/>
    </source>
</evidence>